<gene>
    <name evidence="5" type="ORF">GH723_10445</name>
</gene>
<evidence type="ECO:0000256" key="3">
    <source>
        <dbReference type="ARBA" id="ARBA00022691"/>
    </source>
</evidence>
<reference evidence="5 6" key="1">
    <citation type="submission" date="2019-11" db="EMBL/GenBank/DDBJ databases">
        <authorList>
            <person name="He Y."/>
        </authorList>
    </citation>
    <scope>NUCLEOTIDE SEQUENCE [LARGE SCALE GENOMIC DNA]</scope>
    <source>
        <strain evidence="5 6">SCSIO 58843</strain>
    </source>
</reference>
<protein>
    <submittedName>
        <fullName evidence="5">Methyltransferase domain-containing protein</fullName>
    </submittedName>
</protein>
<dbReference type="Pfam" id="PF13649">
    <property type="entry name" value="Methyltransf_25"/>
    <property type="match status" value="1"/>
</dbReference>
<evidence type="ECO:0000256" key="1">
    <source>
        <dbReference type="ARBA" id="ARBA00022603"/>
    </source>
</evidence>
<dbReference type="AlphaFoldDB" id="A0A5Q2RRH8"/>
<feature type="domain" description="Methyltransferase" evidence="4">
    <location>
        <begin position="33"/>
        <end position="98"/>
    </location>
</feature>
<name>A0A5Q2RRH8_9ACTN</name>
<accession>A0A5Q2RRH8</accession>
<evidence type="ECO:0000256" key="2">
    <source>
        <dbReference type="ARBA" id="ARBA00022679"/>
    </source>
</evidence>
<dbReference type="Proteomes" id="UP000334019">
    <property type="component" value="Chromosome"/>
</dbReference>
<dbReference type="Gene3D" id="3.40.50.150">
    <property type="entry name" value="Vaccinia Virus protein VP39"/>
    <property type="match status" value="1"/>
</dbReference>
<dbReference type="InterPro" id="IPR029063">
    <property type="entry name" value="SAM-dependent_MTases_sf"/>
</dbReference>
<keyword evidence="3" id="KW-0949">S-adenosyl-L-methionine</keyword>
<evidence type="ECO:0000259" key="4">
    <source>
        <dbReference type="Pfam" id="PF13649"/>
    </source>
</evidence>
<dbReference type="CDD" id="cd02440">
    <property type="entry name" value="AdoMet_MTases"/>
    <property type="match status" value="1"/>
</dbReference>
<keyword evidence="2 5" id="KW-0808">Transferase</keyword>
<proteinExistence type="predicted"/>
<evidence type="ECO:0000313" key="5">
    <source>
        <dbReference type="EMBL" id="QGG97076.1"/>
    </source>
</evidence>
<keyword evidence="1 5" id="KW-0489">Methyltransferase</keyword>
<keyword evidence="6" id="KW-1185">Reference proteome</keyword>
<dbReference type="EMBL" id="CP045851">
    <property type="protein sequence ID" value="QGG97076.1"/>
    <property type="molecule type" value="Genomic_DNA"/>
</dbReference>
<dbReference type="GO" id="GO:0008168">
    <property type="term" value="F:methyltransferase activity"/>
    <property type="evidence" value="ECO:0007669"/>
    <property type="project" value="UniProtKB-KW"/>
</dbReference>
<dbReference type="GO" id="GO:0032259">
    <property type="term" value="P:methylation"/>
    <property type="evidence" value="ECO:0007669"/>
    <property type="project" value="UniProtKB-KW"/>
</dbReference>
<dbReference type="PANTHER" id="PTHR43464:SF19">
    <property type="entry name" value="UBIQUINONE BIOSYNTHESIS O-METHYLTRANSFERASE, MITOCHONDRIAL"/>
    <property type="match status" value="1"/>
</dbReference>
<dbReference type="InterPro" id="IPR041698">
    <property type="entry name" value="Methyltransf_25"/>
</dbReference>
<sequence>MGAAYLRYSFTKGTEQEVDHLVSALDLRPGDRVLDVGCGPGRHAHALGRRGIEVHGVDISQRFVDLARRDAPDGVTFSRADARALSFEAEFDAAISLCQGAFGLVAGPAAEGASSIDPDLDVLVGMSRALRPGGRLALSAFSAYFQVRYLEDHDGFDAERGVNHERTTIRSEAGEATEVDLWTSCFTPRELRLLVDAAGLRLRHLWSVTPGDYAARPPDLDHPELLVIADRVG</sequence>
<dbReference type="SUPFAM" id="SSF53335">
    <property type="entry name" value="S-adenosyl-L-methionine-dependent methyltransferases"/>
    <property type="match status" value="1"/>
</dbReference>
<dbReference type="PANTHER" id="PTHR43464">
    <property type="entry name" value="METHYLTRANSFERASE"/>
    <property type="match status" value="1"/>
</dbReference>
<organism evidence="5 6">
    <name type="scientific">Actinomarinicola tropica</name>
    <dbReference type="NCBI Taxonomy" id="2789776"/>
    <lineage>
        <taxon>Bacteria</taxon>
        <taxon>Bacillati</taxon>
        <taxon>Actinomycetota</taxon>
        <taxon>Acidimicrobiia</taxon>
        <taxon>Acidimicrobiales</taxon>
        <taxon>Iamiaceae</taxon>
        <taxon>Actinomarinicola</taxon>
    </lineage>
</organism>
<dbReference type="KEGG" id="atq:GH723_10445"/>
<evidence type="ECO:0000313" key="6">
    <source>
        <dbReference type="Proteomes" id="UP000334019"/>
    </source>
</evidence>